<evidence type="ECO:0008006" key="5">
    <source>
        <dbReference type="Google" id="ProtNLM"/>
    </source>
</evidence>
<dbReference type="EMBL" id="JAHCVK010000009">
    <property type="protein sequence ID" value="MBT0654298.1"/>
    <property type="molecule type" value="Genomic_DNA"/>
</dbReference>
<keyword evidence="2" id="KW-0812">Transmembrane</keyword>
<dbReference type="RefSeq" id="WP_214176305.1">
    <property type="nucleotide sequence ID" value="NZ_JAHCVK010000009.1"/>
</dbReference>
<keyword evidence="4" id="KW-1185">Reference proteome</keyword>
<evidence type="ECO:0000256" key="2">
    <source>
        <dbReference type="SAM" id="Phobius"/>
    </source>
</evidence>
<proteinExistence type="predicted"/>
<evidence type="ECO:0000313" key="3">
    <source>
        <dbReference type="EMBL" id="MBT0654298.1"/>
    </source>
</evidence>
<keyword evidence="2" id="KW-1133">Transmembrane helix</keyword>
<reference evidence="3 4" key="1">
    <citation type="submission" date="2021-05" db="EMBL/GenBank/DDBJ databases">
        <title>The draft genome of Geobacter luticola JCM 17780.</title>
        <authorList>
            <person name="Xu Z."/>
            <person name="Masuda Y."/>
            <person name="Itoh H."/>
            <person name="Senoo K."/>
        </authorList>
    </citation>
    <scope>NUCLEOTIDE SEQUENCE [LARGE SCALE GENOMIC DNA]</scope>
    <source>
        <strain evidence="3 4">JCM 17780</strain>
    </source>
</reference>
<gene>
    <name evidence="3" type="ORF">KI810_14635</name>
</gene>
<keyword evidence="2" id="KW-0472">Membrane</keyword>
<sequence length="310" mass="33957">MKCICPKCHAKIQVVLPQVPEEGTTSTCTECKGRFLVYQESFGARALRKTGEISCVQCGNELGPSISCAHCGALFPEYYVVQSGLKRTVRKTATIKEDGSSLRPAKAKSTLPLPGQKSSPAVVQPLEKSPKLFLMIVGVIALLALMVGGGTVYNNRQKEQKFAKNYVVALYGIKSGSDMSLAKCAKLSADWKAKLDGGLNFTPRISPEDESDIDTVKNEIDAVMQKLTQPPRKYTAANEKLNNLYGVYTRMNANAMAPSSSWSNFNDSTNKLENDFNAAAQDLKSNLPEGLKEEVRNVVTRYKSLKFIIE</sequence>
<evidence type="ECO:0000256" key="1">
    <source>
        <dbReference type="SAM" id="MobiDB-lite"/>
    </source>
</evidence>
<comment type="caution">
    <text evidence="3">The sequence shown here is derived from an EMBL/GenBank/DDBJ whole genome shotgun (WGS) entry which is preliminary data.</text>
</comment>
<protein>
    <recommendedName>
        <fullName evidence="5">Zinc finger/thioredoxin putative domain-containing protein</fullName>
    </recommendedName>
</protein>
<accession>A0ABS5SG16</accession>
<dbReference type="Proteomes" id="UP000756860">
    <property type="component" value="Unassembled WGS sequence"/>
</dbReference>
<evidence type="ECO:0000313" key="4">
    <source>
        <dbReference type="Proteomes" id="UP000756860"/>
    </source>
</evidence>
<organism evidence="3 4">
    <name type="scientific">Geomobilimonas luticola</name>
    <dbReference type="NCBI Taxonomy" id="1114878"/>
    <lineage>
        <taxon>Bacteria</taxon>
        <taxon>Pseudomonadati</taxon>
        <taxon>Thermodesulfobacteriota</taxon>
        <taxon>Desulfuromonadia</taxon>
        <taxon>Geobacterales</taxon>
        <taxon>Geobacteraceae</taxon>
        <taxon>Geomobilimonas</taxon>
    </lineage>
</organism>
<name>A0ABS5SG16_9BACT</name>
<feature type="transmembrane region" description="Helical" evidence="2">
    <location>
        <begin position="132"/>
        <end position="153"/>
    </location>
</feature>
<feature type="region of interest" description="Disordered" evidence="1">
    <location>
        <begin position="96"/>
        <end position="120"/>
    </location>
</feature>